<dbReference type="PANTHER" id="PTHR30482:SF4">
    <property type="entry name" value="SLR1201 PROTEIN"/>
    <property type="match status" value="1"/>
</dbReference>
<dbReference type="GO" id="GO:0005886">
    <property type="term" value="C:plasma membrane"/>
    <property type="evidence" value="ECO:0007669"/>
    <property type="project" value="UniProtKB-SubCell"/>
</dbReference>
<sequence length="375" mass="40726">MKTMLSAYQKSSLWIWLAIAVAAVAIAPLLLSDFRLSLLAKYMCLAMVAVGIGLAWGQGGMLTLGQGLFFGLGGYMMAMHLKLTDVSPGGVPDFMMLYGNGEVPGWWEPFRSPVLTVILILVVPAATAFLLGWAVFARRVRGAYFAILSQALVAAFSLWLVNQGTSTGGFNGLTDFKGFFGYSLKDPANKRMLYFIAATVLIGMVLLTRQIMRSRFGELLVAVRDQENRVRFLGYNPAIIKTVAYTIAGIFAAIGGALFVPIVGIISPKDVGVTPSILFLAGVVIGGRTTLLGPVLGTIALRFVETGLSETYPAFWTYFQGALFILVITFLPQGVATLGPWLKRMAERYRYRRTKKPAPARAAETIETPQLVGRT</sequence>
<proteinExistence type="predicted"/>
<keyword evidence="4 6" id="KW-1133">Transmembrane helix</keyword>
<feature type="transmembrane region" description="Helical" evidence="6">
    <location>
        <begin position="321"/>
        <end position="342"/>
    </location>
</feature>
<feature type="transmembrane region" description="Helical" evidence="6">
    <location>
        <begin position="142"/>
        <end position="161"/>
    </location>
</feature>
<feature type="transmembrane region" description="Helical" evidence="6">
    <location>
        <begin position="278"/>
        <end position="301"/>
    </location>
</feature>
<keyword evidence="8" id="KW-1185">Reference proteome</keyword>
<dbReference type="EMBL" id="AP028056">
    <property type="protein sequence ID" value="BEH00882.1"/>
    <property type="molecule type" value="Genomic_DNA"/>
</dbReference>
<dbReference type="RefSeq" id="WP_286266653.1">
    <property type="nucleotide sequence ID" value="NZ_AP028056.1"/>
</dbReference>
<protein>
    <submittedName>
        <fullName evidence="7">Urea ABC transporter permease subunit UrtC</fullName>
    </submittedName>
</protein>
<evidence type="ECO:0000313" key="7">
    <source>
        <dbReference type="EMBL" id="BEH00882.1"/>
    </source>
</evidence>
<reference evidence="7" key="1">
    <citation type="journal article" date="2024" name="Int. J. Syst. Evol. Microbiol.">
        <title>Brooklawnia propionicigenes sp. nov., a facultatively anaerobic, propionate-producing bacterium isolated from a methanogenic reactor treating waste from cattle farms.</title>
        <authorList>
            <person name="Akita Y."/>
            <person name="Ueki A."/>
            <person name="Tonouchi A."/>
            <person name="Sugawara Y."/>
            <person name="Honma S."/>
            <person name="Kaku N."/>
            <person name="Ueki K."/>
        </authorList>
    </citation>
    <scope>NUCLEOTIDE SEQUENCE</scope>
    <source>
        <strain evidence="7">SH051</strain>
    </source>
</reference>
<keyword evidence="2" id="KW-1003">Cell membrane</keyword>
<feature type="transmembrane region" description="Helical" evidence="6">
    <location>
        <begin position="114"/>
        <end position="136"/>
    </location>
</feature>
<evidence type="ECO:0000313" key="8">
    <source>
        <dbReference type="Proteomes" id="UP001431656"/>
    </source>
</evidence>
<dbReference type="InterPro" id="IPR043428">
    <property type="entry name" value="LivM-like"/>
</dbReference>
<evidence type="ECO:0000256" key="1">
    <source>
        <dbReference type="ARBA" id="ARBA00004651"/>
    </source>
</evidence>
<dbReference type="AlphaFoldDB" id="A0AAN0MEA2"/>
<feature type="transmembrane region" description="Helical" evidence="6">
    <location>
        <begin position="243"/>
        <end position="266"/>
    </location>
</feature>
<keyword evidence="5 6" id="KW-0472">Membrane</keyword>
<name>A0AAN0MEA2_9ACTN</name>
<keyword evidence="3 6" id="KW-0812">Transmembrane</keyword>
<dbReference type="CDD" id="cd06581">
    <property type="entry name" value="TM_PBP1_LivM_like"/>
    <property type="match status" value="1"/>
</dbReference>
<gene>
    <name evidence="7" type="primary">urtC</name>
    <name evidence="7" type="ORF">brsh051_01630</name>
</gene>
<dbReference type="Pfam" id="PF02653">
    <property type="entry name" value="BPD_transp_2"/>
    <property type="match status" value="1"/>
</dbReference>
<dbReference type="GO" id="GO:0015658">
    <property type="term" value="F:branched-chain amino acid transmembrane transporter activity"/>
    <property type="evidence" value="ECO:0007669"/>
    <property type="project" value="InterPro"/>
</dbReference>
<feature type="transmembrane region" description="Helical" evidence="6">
    <location>
        <begin position="192"/>
        <end position="212"/>
    </location>
</feature>
<evidence type="ECO:0000256" key="3">
    <source>
        <dbReference type="ARBA" id="ARBA00022692"/>
    </source>
</evidence>
<evidence type="ECO:0000256" key="5">
    <source>
        <dbReference type="ARBA" id="ARBA00023136"/>
    </source>
</evidence>
<dbReference type="InterPro" id="IPR001851">
    <property type="entry name" value="ABC_transp_permease"/>
</dbReference>
<accession>A0AAN0MEA2</accession>
<organism evidence="7 8">
    <name type="scientific">Brooklawnia propionicigenes</name>
    <dbReference type="NCBI Taxonomy" id="3041175"/>
    <lineage>
        <taxon>Bacteria</taxon>
        <taxon>Bacillati</taxon>
        <taxon>Actinomycetota</taxon>
        <taxon>Actinomycetes</taxon>
        <taxon>Propionibacteriales</taxon>
        <taxon>Propionibacteriaceae</taxon>
        <taxon>Brooklawnia</taxon>
    </lineage>
</organism>
<dbReference type="Proteomes" id="UP001431656">
    <property type="component" value="Chromosome"/>
</dbReference>
<dbReference type="NCBIfam" id="TIGR03408">
    <property type="entry name" value="urea_trans_UrtC"/>
    <property type="match status" value="1"/>
</dbReference>
<dbReference type="PANTHER" id="PTHR30482">
    <property type="entry name" value="HIGH-AFFINITY BRANCHED-CHAIN AMINO ACID TRANSPORT SYSTEM PERMEASE"/>
    <property type="match status" value="1"/>
</dbReference>
<evidence type="ECO:0000256" key="6">
    <source>
        <dbReference type="SAM" id="Phobius"/>
    </source>
</evidence>
<feature type="transmembrane region" description="Helical" evidence="6">
    <location>
        <begin position="62"/>
        <end position="78"/>
    </location>
</feature>
<evidence type="ECO:0000256" key="4">
    <source>
        <dbReference type="ARBA" id="ARBA00022989"/>
    </source>
</evidence>
<evidence type="ECO:0000256" key="2">
    <source>
        <dbReference type="ARBA" id="ARBA00022475"/>
    </source>
</evidence>
<dbReference type="InterPro" id="IPR017778">
    <property type="entry name" value="ABC_transptr_urea_perm_UrtC"/>
</dbReference>
<comment type="subcellular location">
    <subcellularLocation>
        <location evidence="1">Cell membrane</location>
        <topology evidence="1">Multi-pass membrane protein</topology>
    </subcellularLocation>
</comment>
<feature type="transmembrane region" description="Helical" evidence="6">
    <location>
        <begin position="12"/>
        <end position="31"/>
    </location>
</feature>
<dbReference type="KEGG" id="broo:brsh051_01630"/>